<dbReference type="OrthoDB" id="6293260at2"/>
<dbReference type="Gene3D" id="3.40.630.30">
    <property type="match status" value="1"/>
</dbReference>
<dbReference type="PANTHER" id="PTHR43415:SF3">
    <property type="entry name" value="GNAT-FAMILY ACETYLTRANSFERASE"/>
    <property type="match status" value="1"/>
</dbReference>
<dbReference type="RefSeq" id="WP_009492005.1">
    <property type="nucleotide sequence ID" value="NZ_CP141049.1"/>
</dbReference>
<accession>I4YQI9</accession>
<dbReference type="GO" id="GO:0005840">
    <property type="term" value="C:ribosome"/>
    <property type="evidence" value="ECO:0007669"/>
    <property type="project" value="UniProtKB-KW"/>
</dbReference>
<keyword evidence="2" id="KW-0689">Ribosomal protein</keyword>
<keyword evidence="3" id="KW-1185">Reference proteome</keyword>
<dbReference type="Pfam" id="PF13302">
    <property type="entry name" value="Acetyltransf_3"/>
    <property type="match status" value="1"/>
</dbReference>
<dbReference type="PANTHER" id="PTHR43415">
    <property type="entry name" value="SPERMIDINE N(1)-ACETYLTRANSFERASE"/>
    <property type="match status" value="1"/>
</dbReference>
<reference evidence="2 3" key="1">
    <citation type="submission" date="2012-02" db="EMBL/GenBank/DDBJ databases">
        <title>Improved High-Quality Draft sequence of Microvirga sp. WSM3557.</title>
        <authorList>
            <consortium name="US DOE Joint Genome Institute"/>
            <person name="Lucas S."/>
            <person name="Han J."/>
            <person name="Lapidus A."/>
            <person name="Cheng J.-F."/>
            <person name="Goodwin L."/>
            <person name="Pitluck S."/>
            <person name="Peters L."/>
            <person name="Zhang X."/>
            <person name="Detter J.C."/>
            <person name="Han C."/>
            <person name="Tapia R."/>
            <person name="Land M."/>
            <person name="Hauser L."/>
            <person name="Kyrpides N."/>
            <person name="Ivanova N."/>
            <person name="Pagani I."/>
            <person name="Brau L."/>
            <person name="Yates R."/>
            <person name="O'Hara G."/>
            <person name="Rui T."/>
            <person name="Howieson J."/>
            <person name="Reeve W."/>
            <person name="Woyke T."/>
        </authorList>
    </citation>
    <scope>NUCLEOTIDE SEQUENCE [LARGE SCALE GENOMIC DNA]</scope>
    <source>
        <strain evidence="2 3">WSM3557</strain>
    </source>
</reference>
<dbReference type="AlphaFoldDB" id="I4YQI9"/>
<dbReference type="EMBL" id="JH660645">
    <property type="protein sequence ID" value="EIM26231.1"/>
    <property type="molecule type" value="Genomic_DNA"/>
</dbReference>
<evidence type="ECO:0000313" key="3">
    <source>
        <dbReference type="Proteomes" id="UP000003947"/>
    </source>
</evidence>
<dbReference type="InterPro" id="IPR000182">
    <property type="entry name" value="GNAT_dom"/>
</dbReference>
<organism evidence="2 3">
    <name type="scientific">Microvirga lotononidis</name>
    <dbReference type="NCBI Taxonomy" id="864069"/>
    <lineage>
        <taxon>Bacteria</taxon>
        <taxon>Pseudomonadati</taxon>
        <taxon>Pseudomonadota</taxon>
        <taxon>Alphaproteobacteria</taxon>
        <taxon>Hyphomicrobiales</taxon>
        <taxon>Methylobacteriaceae</taxon>
        <taxon>Microvirga</taxon>
    </lineage>
</organism>
<dbReference type="PROSITE" id="PS51186">
    <property type="entry name" value="GNAT"/>
    <property type="match status" value="1"/>
</dbReference>
<dbReference type="eggNOG" id="COG1670">
    <property type="taxonomic scope" value="Bacteria"/>
</dbReference>
<keyword evidence="2" id="KW-0808">Transferase</keyword>
<dbReference type="Proteomes" id="UP000003947">
    <property type="component" value="Unassembled WGS sequence"/>
</dbReference>
<name>I4YQI9_9HYPH</name>
<sequence>MQLEPIPVLEGRGITLRKAQSSDVEARLRLGNDPDIVEMFGVSQDAVRPPTPESAARWVQTLMDHPRAWVIATDRLIGEVRLDRIDRQDRRASLAIGILDPQCLGKGLGTQAIMLVLGHAFHDLKLHRIGVRVLAYNTRAIRAYQKCGFQIEGREREAAFVDGQWHDDVIMGLLEHEFTAGRVIP</sequence>
<keyword evidence="2" id="KW-0687">Ribonucleoprotein</keyword>
<evidence type="ECO:0000259" key="1">
    <source>
        <dbReference type="PROSITE" id="PS51186"/>
    </source>
</evidence>
<dbReference type="InterPro" id="IPR016181">
    <property type="entry name" value="Acyl_CoA_acyltransferase"/>
</dbReference>
<protein>
    <submittedName>
        <fullName evidence="2">Acetyltransferase, ribosomal protein N-acetylase</fullName>
    </submittedName>
</protein>
<gene>
    <name evidence="2" type="ORF">MicloDRAFT_00027800</name>
</gene>
<feature type="domain" description="N-acetyltransferase" evidence="1">
    <location>
        <begin position="26"/>
        <end position="176"/>
    </location>
</feature>
<dbReference type="PATRIC" id="fig|864069.3.peg.3006"/>
<dbReference type="SUPFAM" id="SSF55729">
    <property type="entry name" value="Acyl-CoA N-acyltransferases (Nat)"/>
    <property type="match status" value="1"/>
</dbReference>
<proteinExistence type="predicted"/>
<dbReference type="HOGENOM" id="CLU_013985_3_2_5"/>
<dbReference type="GO" id="GO:0016747">
    <property type="term" value="F:acyltransferase activity, transferring groups other than amino-acyl groups"/>
    <property type="evidence" value="ECO:0007669"/>
    <property type="project" value="InterPro"/>
</dbReference>
<evidence type="ECO:0000313" key="2">
    <source>
        <dbReference type="EMBL" id="EIM26231.1"/>
    </source>
</evidence>
<dbReference type="STRING" id="864069.MicloDRAFT_00027800"/>